<dbReference type="CDD" id="cd18871">
    <property type="entry name" value="NUDIX_Cfim25_Nudt21"/>
    <property type="match status" value="1"/>
</dbReference>
<dbReference type="GO" id="GO:0003729">
    <property type="term" value="F:mRNA binding"/>
    <property type="evidence" value="ECO:0007669"/>
    <property type="project" value="UniProtKB-UniRule"/>
</dbReference>
<dbReference type="EMBL" id="CCBN010000001">
    <property type="protein sequence ID" value="CDO51536.1"/>
    <property type="molecule type" value="Genomic_DNA"/>
</dbReference>
<organism evidence="3 4">
    <name type="scientific">Geotrichum candidum</name>
    <name type="common">Oospora lactis</name>
    <name type="synonym">Dipodascus geotrichum</name>
    <dbReference type="NCBI Taxonomy" id="1173061"/>
    <lineage>
        <taxon>Eukaryota</taxon>
        <taxon>Fungi</taxon>
        <taxon>Dikarya</taxon>
        <taxon>Ascomycota</taxon>
        <taxon>Saccharomycotina</taxon>
        <taxon>Dipodascomycetes</taxon>
        <taxon>Dipodascales</taxon>
        <taxon>Dipodascaceae</taxon>
        <taxon>Geotrichum</taxon>
    </lineage>
</organism>
<feature type="region of interest" description="Disordered" evidence="2">
    <location>
        <begin position="1"/>
        <end position="21"/>
    </location>
</feature>
<protein>
    <recommendedName>
        <fullName evidence="1">Cleavage and polyadenylation specificity factor subunit 5</fullName>
    </recommendedName>
</protein>
<dbReference type="Gene3D" id="3.90.79.10">
    <property type="entry name" value="Nucleoside Triphosphate Pyrophosphohydrolase"/>
    <property type="match status" value="1"/>
</dbReference>
<dbReference type="Pfam" id="PF13869">
    <property type="entry name" value="NUDIX_2"/>
    <property type="match status" value="1"/>
</dbReference>
<comment type="similarity">
    <text evidence="1">Belongs to the Nudix hydrolase family. CPSF5 subfamily.</text>
</comment>
<dbReference type="InterPro" id="IPR016706">
    <property type="entry name" value="Cleav_polyA_spec_factor_su5"/>
</dbReference>
<proteinExistence type="inferred from homology"/>
<dbReference type="GO" id="GO:0031124">
    <property type="term" value="P:mRNA 3'-end processing"/>
    <property type="evidence" value="ECO:0007669"/>
    <property type="project" value="InterPro"/>
</dbReference>
<dbReference type="OrthoDB" id="277288at2759"/>
<keyword evidence="1" id="KW-0539">Nucleus</keyword>
<evidence type="ECO:0000313" key="4">
    <source>
        <dbReference type="Proteomes" id="UP000242525"/>
    </source>
</evidence>
<dbReference type="AlphaFoldDB" id="A0A0J9X320"/>
<dbReference type="PIRSF" id="PIRSF017888">
    <property type="entry name" value="CPSF-25"/>
    <property type="match status" value="1"/>
</dbReference>
<accession>A0A0J9X320</accession>
<dbReference type="PANTHER" id="PTHR13047">
    <property type="entry name" value="PRE-MRNA CLEAVAGE FACTOR IM, 25KD SUBUNIT"/>
    <property type="match status" value="1"/>
</dbReference>
<evidence type="ECO:0000256" key="2">
    <source>
        <dbReference type="SAM" id="MobiDB-lite"/>
    </source>
</evidence>
<dbReference type="Proteomes" id="UP000242525">
    <property type="component" value="Unassembled WGS sequence"/>
</dbReference>
<comment type="subunit">
    <text evidence="1">Homodimer (via N- and C-terminus); binds RNA as homodimer. Component of the cleavage factor Im (CFIm) complex.</text>
</comment>
<keyword evidence="1" id="KW-0694">RNA-binding</keyword>
<comment type="subcellular location">
    <subcellularLocation>
        <location evidence="1">Nucleus</location>
    </subcellularLocation>
    <subcellularLocation>
        <location evidence="1">Cytoplasm</location>
    </subcellularLocation>
</comment>
<name>A0A0J9X320_GEOCN</name>
<dbReference type="GO" id="GO:0005849">
    <property type="term" value="C:mRNA cleavage factor complex"/>
    <property type="evidence" value="ECO:0007669"/>
    <property type="project" value="UniProtKB-UniRule"/>
</dbReference>
<comment type="function">
    <text evidence="1">Component of the cleavage factor Im (CFIm) complex that functions as an activator of the pre-mRNA 3'-end cleavage and polyadenylation processing required for the maturation of pre-mRNA into functional mRNAs. CFIm contributes to the recruitment of multiprotein complexes on specific sequences on the pre-mRNA 3'-end, so called cleavage and polyadenylation signals (pA signals). Most pre-mRNAs contain multiple pA signals, resulting in alternative cleavage and polyadenylation (APA) producing mRNAs with variable 3'-end formation. The CFIm complex acts as a key regulator of cleavage and polyadenylation site choice during APA through its binding to 5'-UGUA-3' elements localized in the 3'-untranslated region (UTR) for a huge number of pre-mRNAs.</text>
</comment>
<evidence type="ECO:0000313" key="3">
    <source>
        <dbReference type="EMBL" id="CDO51536.1"/>
    </source>
</evidence>
<sequence length="262" mass="29914">MSTLTEHGRKTTLLPPTPPDFSARQAPVIRLYPVANYKFGVKDLQPEEDPSVPARLHRLQTQYEADGMRRTCEAVLLCHEHGHPYILMLQIANTFFKLPGDYIRPDEDELEGFKTRLNEKLAPPSSSESSNIVDDWQIGDCLAQWWRPNFEIHMYPFIPPHVTRPKECKKMYLVPLPRQKELSVPRNMKLLAVPLFELYDNPSRYGSQLAAIPLYLSRYRFEFVDHDDNVIGSYTPGASYTGEAKSFEITSGDAAASNETNV</sequence>
<keyword evidence="1" id="KW-0507">mRNA processing</keyword>
<comment type="caution">
    <text evidence="3">The sequence shown here is derived from an EMBL/GenBank/DDBJ whole genome shotgun (WGS) entry which is preliminary data.</text>
</comment>
<evidence type="ECO:0000256" key="1">
    <source>
        <dbReference type="PIRNR" id="PIRNR017888"/>
    </source>
</evidence>
<gene>
    <name evidence="3" type="ORF">BN980_GECA01s07886g</name>
</gene>
<dbReference type="GO" id="GO:0005737">
    <property type="term" value="C:cytoplasm"/>
    <property type="evidence" value="ECO:0007669"/>
    <property type="project" value="UniProtKB-SubCell"/>
</dbReference>
<dbReference type="STRING" id="1173061.A0A0J9X320"/>
<keyword evidence="1" id="KW-0963">Cytoplasm</keyword>
<keyword evidence="4" id="KW-1185">Reference proteome</keyword>
<dbReference type="FunFam" id="3.90.79.10:FF:000005">
    <property type="entry name" value="Cleavage and polyadenylation specificity factor subunit 5"/>
    <property type="match status" value="1"/>
</dbReference>
<reference evidence="3" key="1">
    <citation type="submission" date="2014-03" db="EMBL/GenBank/DDBJ databases">
        <authorList>
            <person name="Casaregola S."/>
        </authorList>
    </citation>
    <scope>NUCLEOTIDE SEQUENCE [LARGE SCALE GENOMIC DNA]</scope>
    <source>
        <strain evidence="3">CLIB 918</strain>
    </source>
</reference>